<dbReference type="Pfam" id="PF00941">
    <property type="entry name" value="FAD_binding_5"/>
    <property type="match status" value="1"/>
</dbReference>
<dbReference type="PANTHER" id="PTHR42659">
    <property type="entry name" value="XANTHINE DEHYDROGENASE SUBUNIT C-RELATED"/>
    <property type="match status" value="1"/>
</dbReference>
<dbReference type="InterPro" id="IPR016166">
    <property type="entry name" value="FAD-bd_PCMH"/>
</dbReference>
<dbReference type="EMBL" id="FNYE01000002">
    <property type="protein sequence ID" value="SEI51120.1"/>
    <property type="molecule type" value="Genomic_DNA"/>
</dbReference>
<dbReference type="PANTHER" id="PTHR42659:SF2">
    <property type="entry name" value="XANTHINE DEHYDROGENASE SUBUNIT C-RELATED"/>
    <property type="match status" value="1"/>
</dbReference>
<keyword evidence="1" id="KW-0285">Flavoprotein</keyword>
<dbReference type="InterPro" id="IPR002346">
    <property type="entry name" value="Mopterin_DH_FAD-bd"/>
</dbReference>
<dbReference type="SUPFAM" id="SSF55447">
    <property type="entry name" value="CO dehydrogenase flavoprotein C-terminal domain-like"/>
    <property type="match status" value="1"/>
</dbReference>
<name>A0A1H6RH06_9BURK</name>
<gene>
    <name evidence="5" type="ORF">SAMN05192539_1002100</name>
</gene>
<dbReference type="PROSITE" id="PS51387">
    <property type="entry name" value="FAD_PCMH"/>
    <property type="match status" value="1"/>
</dbReference>
<evidence type="ECO:0000256" key="2">
    <source>
        <dbReference type="ARBA" id="ARBA00022827"/>
    </source>
</evidence>
<dbReference type="Gene3D" id="3.30.43.10">
    <property type="entry name" value="Uridine Diphospho-n-acetylenolpyruvylglucosamine Reductase, domain 2"/>
    <property type="match status" value="1"/>
</dbReference>
<dbReference type="InterPro" id="IPR036683">
    <property type="entry name" value="CO_DH_flav_C_dom_sf"/>
</dbReference>
<dbReference type="InterPro" id="IPR016169">
    <property type="entry name" value="FAD-bd_PCMH_sub2"/>
</dbReference>
<proteinExistence type="predicted"/>
<keyword evidence="2" id="KW-0274">FAD</keyword>
<evidence type="ECO:0000313" key="5">
    <source>
        <dbReference type="EMBL" id="SEI51120.1"/>
    </source>
</evidence>
<sequence>MYSYSFDYQRAADPKSAVSALTADSEAKFLAGGQSLLPTMRLRLAQPSKLIDVTRIPQLKQIRVEPQKVTIGAAVCHADVANNTDVQRVLPALALLAGDIGDQQVRALGTIGGSIANNDPAADYPAAVLGLDGTVVTDRRSIPAADFFVGMYETALHADELIVAVEFSVPEKAAYEKFKNPASHFALTGVFVAKTAGGVRVAITGAGPSVFRSAELENALNANFTEAAARGVTIAPDDLNTDLHASAEYRAHLIPVLTARAVRTALG</sequence>
<evidence type="ECO:0000259" key="4">
    <source>
        <dbReference type="PROSITE" id="PS51387"/>
    </source>
</evidence>
<dbReference type="InterPro" id="IPR051312">
    <property type="entry name" value="Diverse_Substr_Oxidored"/>
</dbReference>
<dbReference type="OrthoDB" id="9793944at2"/>
<protein>
    <submittedName>
        <fullName evidence="5">Carbon-monoxide dehydrogenase medium subunit</fullName>
    </submittedName>
</protein>
<dbReference type="SUPFAM" id="SSF56176">
    <property type="entry name" value="FAD-binding/transporter-associated domain-like"/>
    <property type="match status" value="1"/>
</dbReference>
<feature type="domain" description="FAD-binding PCMH-type" evidence="4">
    <location>
        <begin position="1"/>
        <end position="172"/>
    </location>
</feature>
<accession>A0A1H6RH06</accession>
<dbReference type="InterPro" id="IPR016167">
    <property type="entry name" value="FAD-bd_PCMH_sub1"/>
</dbReference>
<dbReference type="Proteomes" id="UP000198866">
    <property type="component" value="Unassembled WGS sequence"/>
</dbReference>
<dbReference type="AlphaFoldDB" id="A0A1H6RH06"/>
<evidence type="ECO:0000256" key="1">
    <source>
        <dbReference type="ARBA" id="ARBA00022630"/>
    </source>
</evidence>
<dbReference type="InterPro" id="IPR005107">
    <property type="entry name" value="CO_DH_flav_C"/>
</dbReference>
<dbReference type="InterPro" id="IPR036318">
    <property type="entry name" value="FAD-bd_PCMH-like_sf"/>
</dbReference>
<dbReference type="GO" id="GO:0016491">
    <property type="term" value="F:oxidoreductase activity"/>
    <property type="evidence" value="ECO:0007669"/>
    <property type="project" value="UniProtKB-KW"/>
</dbReference>
<dbReference type="SMART" id="SM01092">
    <property type="entry name" value="CO_deh_flav_C"/>
    <property type="match status" value="1"/>
</dbReference>
<dbReference type="Gene3D" id="3.30.465.10">
    <property type="match status" value="1"/>
</dbReference>
<dbReference type="RefSeq" id="WP_090862809.1">
    <property type="nucleotide sequence ID" value="NZ_FNYE01000002.1"/>
</dbReference>
<dbReference type="Gene3D" id="3.30.390.50">
    <property type="entry name" value="CO dehydrogenase flavoprotein, C-terminal domain"/>
    <property type="match status" value="1"/>
</dbReference>
<evidence type="ECO:0000313" key="6">
    <source>
        <dbReference type="Proteomes" id="UP000198866"/>
    </source>
</evidence>
<keyword evidence="3" id="KW-0560">Oxidoreductase</keyword>
<dbReference type="GO" id="GO:0071949">
    <property type="term" value="F:FAD binding"/>
    <property type="evidence" value="ECO:0007669"/>
    <property type="project" value="InterPro"/>
</dbReference>
<organism evidence="5 6">
    <name type="scientific">Paraburkholderia diazotrophica</name>
    <dbReference type="NCBI Taxonomy" id="667676"/>
    <lineage>
        <taxon>Bacteria</taxon>
        <taxon>Pseudomonadati</taxon>
        <taxon>Pseudomonadota</taxon>
        <taxon>Betaproteobacteria</taxon>
        <taxon>Burkholderiales</taxon>
        <taxon>Burkholderiaceae</taxon>
        <taxon>Paraburkholderia</taxon>
    </lineage>
</organism>
<reference evidence="6" key="1">
    <citation type="submission" date="2016-10" db="EMBL/GenBank/DDBJ databases">
        <authorList>
            <person name="Varghese N."/>
            <person name="Submissions S."/>
        </authorList>
    </citation>
    <scope>NUCLEOTIDE SEQUENCE [LARGE SCALE GENOMIC DNA]</scope>
    <source>
        <strain evidence="6">LMG 26031</strain>
    </source>
</reference>
<dbReference type="STRING" id="667676.SAMN05192539_1002100"/>
<evidence type="ECO:0000256" key="3">
    <source>
        <dbReference type="ARBA" id="ARBA00023002"/>
    </source>
</evidence>
<keyword evidence="6" id="KW-1185">Reference proteome</keyword>